<sequence>MRIANRYMHPLEVEHIAGFATEDEQWSAFMSLWTVKEAFVKAQGLGFSGAKGFKGFHVDLEEDKNIAEPLIRLTGLPVMDSTSHVRVTGANNVGGCTFLVFRPSPDHVATLCVKDTAGMPTKRLQRVRMYRVGSLGQWAPMEDCDSIVLGGGPFAEVVQNATVRQQR</sequence>
<dbReference type="GO" id="GO:0000287">
    <property type="term" value="F:magnesium ion binding"/>
    <property type="evidence" value="ECO:0007669"/>
    <property type="project" value="InterPro"/>
</dbReference>
<dbReference type="Proteomes" id="UP000708148">
    <property type="component" value="Unassembled WGS sequence"/>
</dbReference>
<organism evidence="4 5">
    <name type="scientific">Ostreobium quekettii</name>
    <dbReference type="NCBI Taxonomy" id="121088"/>
    <lineage>
        <taxon>Eukaryota</taxon>
        <taxon>Viridiplantae</taxon>
        <taxon>Chlorophyta</taxon>
        <taxon>core chlorophytes</taxon>
        <taxon>Ulvophyceae</taxon>
        <taxon>TCBD clade</taxon>
        <taxon>Bryopsidales</taxon>
        <taxon>Ostreobineae</taxon>
        <taxon>Ostreobiaceae</taxon>
        <taxon>Ostreobium</taxon>
    </lineage>
</organism>
<dbReference type="GO" id="GO:0008897">
    <property type="term" value="F:holo-[acyl-carrier-protein] synthase activity"/>
    <property type="evidence" value="ECO:0007669"/>
    <property type="project" value="UniProtKB-EC"/>
</dbReference>
<comment type="caution">
    <text evidence="4">The sequence shown here is derived from an EMBL/GenBank/DDBJ whole genome shotgun (WGS) entry which is preliminary data.</text>
</comment>
<protein>
    <recommendedName>
        <fullName evidence="1">holo-[acyl-carrier-protein] synthase</fullName>
        <ecNumber evidence="1">2.7.8.7</ecNumber>
    </recommendedName>
</protein>
<evidence type="ECO:0000259" key="3">
    <source>
        <dbReference type="Pfam" id="PF01648"/>
    </source>
</evidence>
<keyword evidence="2" id="KW-0808">Transferase</keyword>
<dbReference type="PANTHER" id="PTHR12215:SF15">
    <property type="entry name" value="4'-PHOSPHOPANTETHEINYL TRANSFERASE SUPERFAMILY-RELATED"/>
    <property type="match status" value="1"/>
</dbReference>
<feature type="domain" description="4'-phosphopantetheinyl transferase" evidence="3">
    <location>
        <begin position="2"/>
        <end position="67"/>
    </location>
</feature>
<gene>
    <name evidence="4" type="ORF">OSTQU699_LOCUS2430</name>
</gene>
<dbReference type="AlphaFoldDB" id="A0A8S1IQ18"/>
<reference evidence="4" key="1">
    <citation type="submission" date="2020-12" db="EMBL/GenBank/DDBJ databases">
        <authorList>
            <person name="Iha C."/>
        </authorList>
    </citation>
    <scope>NUCLEOTIDE SEQUENCE</scope>
</reference>
<dbReference type="EMBL" id="CAJHUC010000598">
    <property type="protein sequence ID" value="CAD7697069.1"/>
    <property type="molecule type" value="Genomic_DNA"/>
</dbReference>
<accession>A0A8S1IQ18</accession>
<dbReference type="GO" id="GO:0019878">
    <property type="term" value="P:lysine biosynthetic process via aminoadipic acid"/>
    <property type="evidence" value="ECO:0007669"/>
    <property type="project" value="TreeGrafter"/>
</dbReference>
<dbReference type="SUPFAM" id="SSF56214">
    <property type="entry name" value="4'-phosphopantetheinyl transferase"/>
    <property type="match status" value="1"/>
</dbReference>
<keyword evidence="5" id="KW-1185">Reference proteome</keyword>
<dbReference type="InterPro" id="IPR008278">
    <property type="entry name" value="4-PPantetheinyl_Trfase_dom"/>
</dbReference>
<dbReference type="InterPro" id="IPR037143">
    <property type="entry name" value="4-PPantetheinyl_Trfase_dom_sf"/>
</dbReference>
<dbReference type="InterPro" id="IPR050559">
    <property type="entry name" value="P-Pant_transferase_sf"/>
</dbReference>
<dbReference type="OrthoDB" id="498338at2759"/>
<dbReference type="Gene3D" id="3.90.470.20">
    <property type="entry name" value="4'-phosphopantetheinyl transferase domain"/>
    <property type="match status" value="1"/>
</dbReference>
<dbReference type="EC" id="2.7.8.7" evidence="1"/>
<evidence type="ECO:0000313" key="5">
    <source>
        <dbReference type="Proteomes" id="UP000708148"/>
    </source>
</evidence>
<evidence type="ECO:0000256" key="1">
    <source>
        <dbReference type="ARBA" id="ARBA00013172"/>
    </source>
</evidence>
<dbReference type="GO" id="GO:0005829">
    <property type="term" value="C:cytosol"/>
    <property type="evidence" value="ECO:0007669"/>
    <property type="project" value="TreeGrafter"/>
</dbReference>
<evidence type="ECO:0000313" key="4">
    <source>
        <dbReference type="EMBL" id="CAD7697069.1"/>
    </source>
</evidence>
<name>A0A8S1IQ18_9CHLO</name>
<evidence type="ECO:0000256" key="2">
    <source>
        <dbReference type="ARBA" id="ARBA00022679"/>
    </source>
</evidence>
<dbReference type="PANTHER" id="PTHR12215">
    <property type="entry name" value="PHOSPHOPANTETHEINE TRANSFERASE"/>
    <property type="match status" value="1"/>
</dbReference>
<dbReference type="Pfam" id="PF01648">
    <property type="entry name" value="ACPS"/>
    <property type="match status" value="1"/>
</dbReference>
<proteinExistence type="predicted"/>